<evidence type="ECO:0000313" key="5">
    <source>
        <dbReference type="Proteomes" id="UP001154329"/>
    </source>
</evidence>
<dbReference type="Gene3D" id="2.170.140.10">
    <property type="entry name" value="Chitin binding domain"/>
    <property type="match status" value="1"/>
</dbReference>
<feature type="domain" description="Chitin-binding type-2" evidence="3">
    <location>
        <begin position="193"/>
        <end position="238"/>
    </location>
</feature>
<evidence type="ECO:0000313" key="4">
    <source>
        <dbReference type="EMBL" id="CAH1737323.1"/>
    </source>
</evidence>
<dbReference type="GO" id="GO:0005576">
    <property type="term" value="C:extracellular region"/>
    <property type="evidence" value="ECO:0007669"/>
    <property type="project" value="InterPro"/>
</dbReference>
<dbReference type="GO" id="GO:0008061">
    <property type="term" value="F:chitin binding"/>
    <property type="evidence" value="ECO:0007669"/>
    <property type="project" value="InterPro"/>
</dbReference>
<dbReference type="Pfam" id="PF01607">
    <property type="entry name" value="CBM_14"/>
    <property type="match status" value="1"/>
</dbReference>
<accession>A0A9P0JEM9</accession>
<dbReference type="InterPro" id="IPR036508">
    <property type="entry name" value="Chitin-bd_dom_sf"/>
</dbReference>
<name>A0A9P0JEM9_APHGO</name>
<dbReference type="SUPFAM" id="SSF57625">
    <property type="entry name" value="Invertebrate chitin-binding proteins"/>
    <property type="match status" value="1"/>
</dbReference>
<dbReference type="PROSITE" id="PS50940">
    <property type="entry name" value="CHIT_BIND_II"/>
    <property type="match status" value="1"/>
</dbReference>
<dbReference type="EMBL" id="OU899037">
    <property type="protein sequence ID" value="CAH1737323.1"/>
    <property type="molecule type" value="Genomic_DNA"/>
</dbReference>
<dbReference type="Proteomes" id="UP001154329">
    <property type="component" value="Chromosome 4"/>
</dbReference>
<dbReference type="InterPro" id="IPR002557">
    <property type="entry name" value="Chitin-bd_dom"/>
</dbReference>
<organism evidence="4 5">
    <name type="scientific">Aphis gossypii</name>
    <name type="common">Cotton aphid</name>
    <dbReference type="NCBI Taxonomy" id="80765"/>
    <lineage>
        <taxon>Eukaryota</taxon>
        <taxon>Metazoa</taxon>
        <taxon>Ecdysozoa</taxon>
        <taxon>Arthropoda</taxon>
        <taxon>Hexapoda</taxon>
        <taxon>Insecta</taxon>
        <taxon>Pterygota</taxon>
        <taxon>Neoptera</taxon>
        <taxon>Paraneoptera</taxon>
        <taxon>Hemiptera</taxon>
        <taxon>Sternorrhyncha</taxon>
        <taxon>Aphidomorpha</taxon>
        <taxon>Aphidoidea</taxon>
        <taxon>Aphididae</taxon>
        <taxon>Aphidini</taxon>
        <taxon>Aphis</taxon>
        <taxon>Aphis</taxon>
    </lineage>
</organism>
<evidence type="ECO:0000256" key="2">
    <source>
        <dbReference type="SAM" id="Phobius"/>
    </source>
</evidence>
<keyword evidence="2" id="KW-1133">Transmembrane helix</keyword>
<keyword evidence="5" id="KW-1185">Reference proteome</keyword>
<feature type="compositionally biased region" description="Polar residues" evidence="1">
    <location>
        <begin position="166"/>
        <end position="186"/>
    </location>
</feature>
<evidence type="ECO:0000259" key="3">
    <source>
        <dbReference type="PROSITE" id="PS50940"/>
    </source>
</evidence>
<feature type="transmembrane region" description="Helical" evidence="2">
    <location>
        <begin position="7"/>
        <end position="31"/>
    </location>
</feature>
<protein>
    <recommendedName>
        <fullName evidence="3">Chitin-binding type-2 domain-containing protein</fullName>
    </recommendedName>
</protein>
<gene>
    <name evidence="4" type="ORF">APHIGO_LOCUS10882</name>
</gene>
<feature type="region of interest" description="Disordered" evidence="1">
    <location>
        <begin position="120"/>
        <end position="209"/>
    </location>
</feature>
<evidence type="ECO:0000256" key="1">
    <source>
        <dbReference type="SAM" id="MobiDB-lite"/>
    </source>
</evidence>
<proteinExistence type="predicted"/>
<feature type="compositionally biased region" description="Basic and acidic residues" evidence="1">
    <location>
        <begin position="190"/>
        <end position="200"/>
    </location>
</feature>
<dbReference type="SMART" id="SM00494">
    <property type="entry name" value="ChtBD2"/>
    <property type="match status" value="1"/>
</dbReference>
<dbReference type="AlphaFoldDB" id="A0A9P0JEM9"/>
<reference evidence="4" key="1">
    <citation type="submission" date="2022-02" db="EMBL/GenBank/DDBJ databases">
        <authorList>
            <person name="King R."/>
        </authorList>
    </citation>
    <scope>NUCLEOTIDE SEQUENCE</scope>
</reference>
<reference evidence="4" key="2">
    <citation type="submission" date="2022-10" db="EMBL/GenBank/DDBJ databases">
        <authorList>
            <consortium name="ENA_rothamsted_submissions"/>
            <consortium name="culmorum"/>
            <person name="King R."/>
        </authorList>
    </citation>
    <scope>NUCLEOTIDE SEQUENCE</scope>
</reference>
<feature type="compositionally biased region" description="Basic and acidic residues" evidence="1">
    <location>
        <begin position="137"/>
        <end position="151"/>
    </location>
</feature>
<sequence>MVQVHKVLNICFMILAFVFLAIISALIYIILIKDGNANLTTIDTKLDGLNLLNQKMEGLNLLNQKMEGLNLLNQKMEGLNHLNREMEGLNHLNRKMDVLVKCIKKIGKYMRQRWQIRTSTPELPEVIPTYPKTQQPEPEKPSSETPGEQKEKRRKKKKKEKGEPEVSTSAGTTYSFDLDATLSTGPPSRDALKAQCKEPRGNFPSPNSNEKYISCWDGSVVELTCPENMVYHPEIGYCVGNFGD</sequence>
<keyword evidence="2" id="KW-0472">Membrane</keyword>
<keyword evidence="2" id="KW-0812">Transmembrane</keyword>